<reference evidence="2" key="2">
    <citation type="submission" date="2020-12" db="EMBL/GenBank/DDBJ databases">
        <title>New Spironucleus salmonicida genome in near-complete chromosomes.</title>
        <authorList>
            <person name="Xu F."/>
            <person name="Kurt Z."/>
            <person name="Jimenez-Gonzalez A."/>
            <person name="Astvaldsson A."/>
            <person name="Andersson J.O."/>
            <person name="Svard S.G."/>
        </authorList>
    </citation>
    <scope>NUCLEOTIDE SEQUENCE</scope>
    <source>
        <strain evidence="2">ATCC 50377</strain>
    </source>
</reference>
<reference evidence="1 2" key="1">
    <citation type="journal article" date="2014" name="PLoS Genet.">
        <title>The Genome of Spironucleus salmonicida Highlights a Fish Pathogen Adapted to Fluctuating Environments.</title>
        <authorList>
            <person name="Xu F."/>
            <person name="Jerlstrom-Hultqvist J."/>
            <person name="Einarsson E."/>
            <person name="Astvaldsson A."/>
            <person name="Svard S.G."/>
            <person name="Andersson J.O."/>
        </authorList>
    </citation>
    <scope>NUCLEOTIDE SEQUENCE</scope>
    <source>
        <strain evidence="2">ATCC 50377</strain>
    </source>
</reference>
<evidence type="ECO:0000313" key="1">
    <source>
        <dbReference type="EMBL" id="EST46552.1"/>
    </source>
</evidence>
<dbReference type="EMBL" id="AUWU02000007">
    <property type="protein sequence ID" value="KAH0571371.1"/>
    <property type="molecule type" value="Genomic_DNA"/>
</dbReference>
<dbReference type="AlphaFoldDB" id="V6LPE7"/>
<gene>
    <name evidence="1" type="ORF">SS50377_13356</name>
    <name evidence="2" type="ORF">SS50377_27672</name>
</gene>
<accession>V6LPE7</accession>
<dbReference type="VEuPathDB" id="GiardiaDB:SS50377_27672"/>
<protein>
    <submittedName>
        <fullName evidence="1">Uncharacterized protein</fullName>
    </submittedName>
</protein>
<evidence type="ECO:0000313" key="2">
    <source>
        <dbReference type="EMBL" id="KAH0571371.1"/>
    </source>
</evidence>
<proteinExistence type="predicted"/>
<dbReference type="EMBL" id="KI546073">
    <property type="protein sequence ID" value="EST46552.1"/>
    <property type="molecule type" value="Genomic_DNA"/>
</dbReference>
<organism evidence="1">
    <name type="scientific">Spironucleus salmonicida</name>
    <dbReference type="NCBI Taxonomy" id="348837"/>
    <lineage>
        <taxon>Eukaryota</taxon>
        <taxon>Metamonada</taxon>
        <taxon>Diplomonadida</taxon>
        <taxon>Hexamitidae</taxon>
        <taxon>Hexamitinae</taxon>
        <taxon>Spironucleus</taxon>
    </lineage>
</organism>
<dbReference type="Proteomes" id="UP000018208">
    <property type="component" value="Unassembled WGS sequence"/>
</dbReference>
<sequence>MTLYKCIKVTDSDVTSFEKHRENMLIGSETGELVHIHLPNYDIIQKVQLKGEIIQIKFIKNQQAIIITDMNLMYLINFQLEILNILSVVQPQKVIVHDSTIILLQYNFGVSFYQIDNSIIQQTNDIQGKYTDVVIDKLSNILFLIGNNLIIYDMQHLKIIVKDKTFQGTMVYYQNYVLLIAQDSILIKVILNKNFTIKQNSVQELSNIIYGFRKLDYLYIESDSLIQLTENLDVKNSFPGSLPIVNTIIFPQPTQFGLIPLICISMNNNSCIIIDFHNQKQLLQFTPLCGDDLQLQEQLTVATEEDKISLIKNYDQQLFQDKYPLLQFIDGFIFATGNTYIQLFQVQFEKPVEELSIIKEEDSK</sequence>
<evidence type="ECO:0000313" key="3">
    <source>
        <dbReference type="Proteomes" id="UP000018208"/>
    </source>
</evidence>
<keyword evidence="3" id="KW-1185">Reference proteome</keyword>
<name>V6LPE7_9EUKA</name>